<dbReference type="InterPro" id="IPR001547">
    <property type="entry name" value="Glyco_hydro_5"/>
</dbReference>
<evidence type="ECO:0000256" key="7">
    <source>
        <dbReference type="ARBA" id="ARBA00022801"/>
    </source>
</evidence>
<dbReference type="Gene3D" id="3.20.20.80">
    <property type="entry name" value="Glycosidases"/>
    <property type="match status" value="1"/>
</dbReference>
<protein>
    <recommendedName>
        <fullName evidence="4">mannan endo-1,4-beta-mannosidase</fullName>
        <ecNumber evidence="4">3.2.1.78</ecNumber>
    </recommendedName>
</protein>
<proteinExistence type="inferred from homology"/>
<evidence type="ECO:0000313" key="11">
    <source>
        <dbReference type="EMBL" id="TFK20954.1"/>
    </source>
</evidence>
<dbReference type="EC" id="3.2.1.78" evidence="4"/>
<evidence type="ECO:0000256" key="9">
    <source>
        <dbReference type="SAM" id="SignalP"/>
    </source>
</evidence>
<dbReference type="SUPFAM" id="SSF51445">
    <property type="entry name" value="(Trans)glycosidases"/>
    <property type="match status" value="1"/>
</dbReference>
<keyword evidence="7" id="KW-0378">Hydrolase</keyword>
<evidence type="ECO:0000256" key="2">
    <source>
        <dbReference type="ARBA" id="ARBA00004613"/>
    </source>
</evidence>
<comment type="similarity">
    <text evidence="3">Belongs to the glycosyl hydrolase 5 (cellulase A) family.</text>
</comment>
<evidence type="ECO:0000256" key="6">
    <source>
        <dbReference type="ARBA" id="ARBA00022729"/>
    </source>
</evidence>
<dbReference type="PANTHER" id="PTHR31451">
    <property type="match status" value="1"/>
</dbReference>
<evidence type="ECO:0000256" key="8">
    <source>
        <dbReference type="ARBA" id="ARBA00023295"/>
    </source>
</evidence>
<dbReference type="EMBL" id="ML210282">
    <property type="protein sequence ID" value="TFK20954.1"/>
    <property type="molecule type" value="Genomic_DNA"/>
</dbReference>
<dbReference type="GO" id="GO:0005576">
    <property type="term" value="C:extracellular region"/>
    <property type="evidence" value="ECO:0007669"/>
    <property type="project" value="UniProtKB-SubCell"/>
</dbReference>
<sequence>MQFFLTFLSLALAFRTASAAAVSSRALPGFVQTNGTRFSLDGQKYTVVGANAYWISLAGLSNKDLDKSFSDIASMGATSVRVWGHNEMSEQYIYPAGIVYQIWSGNKAKVNYGENGLGYFDRVIASARKHNLRLIVALTSNYNQDYITGGINTYIKQVLGRDEFHEVFFTNSEIKSAYKSYVTAVVERYKEEATILSWELGHHLKCSVSWHPYNPKCSTEAITSWIQEMSSHIKTIDPNHLVAVGDEGFYNREGNSRWIYNGRDGIDFEANIALKSIDYGTFAYRPESYELRNTEEPLQWIEEHGKSQARAGKPVVLADIGLEIRESWLDKVVSSGIAGTLYWQAGSDGISLNMPFWFHGDSISTASTAYVNLRKHAEALKKQ</sequence>
<dbReference type="GO" id="GO:0016985">
    <property type="term" value="F:mannan endo-1,4-beta-mannosidase activity"/>
    <property type="evidence" value="ECO:0007669"/>
    <property type="project" value="UniProtKB-EC"/>
</dbReference>
<keyword evidence="6 9" id="KW-0732">Signal</keyword>
<evidence type="ECO:0000313" key="12">
    <source>
        <dbReference type="Proteomes" id="UP000307440"/>
    </source>
</evidence>
<accession>A0A5C3KL54</accession>
<dbReference type="STRING" id="230819.A0A5C3KL54"/>
<feature type="signal peptide" evidence="9">
    <location>
        <begin position="1"/>
        <end position="19"/>
    </location>
</feature>
<keyword evidence="5" id="KW-0964">Secreted</keyword>
<gene>
    <name evidence="11" type="ORF">FA15DRAFT_672994</name>
</gene>
<dbReference type="Pfam" id="PF26410">
    <property type="entry name" value="GH5_mannosidase"/>
    <property type="match status" value="1"/>
</dbReference>
<comment type="subcellular location">
    <subcellularLocation>
        <location evidence="2">Secreted</location>
    </subcellularLocation>
</comment>
<dbReference type="Proteomes" id="UP000307440">
    <property type="component" value="Unassembled WGS sequence"/>
</dbReference>
<organism evidence="11 12">
    <name type="scientific">Coprinopsis marcescibilis</name>
    <name type="common">Agaric fungus</name>
    <name type="synonym">Psathyrella marcescibilis</name>
    <dbReference type="NCBI Taxonomy" id="230819"/>
    <lineage>
        <taxon>Eukaryota</taxon>
        <taxon>Fungi</taxon>
        <taxon>Dikarya</taxon>
        <taxon>Basidiomycota</taxon>
        <taxon>Agaricomycotina</taxon>
        <taxon>Agaricomycetes</taxon>
        <taxon>Agaricomycetidae</taxon>
        <taxon>Agaricales</taxon>
        <taxon>Agaricineae</taxon>
        <taxon>Psathyrellaceae</taxon>
        <taxon>Coprinopsis</taxon>
    </lineage>
</organism>
<evidence type="ECO:0000256" key="1">
    <source>
        <dbReference type="ARBA" id="ARBA00001678"/>
    </source>
</evidence>
<dbReference type="AlphaFoldDB" id="A0A5C3KL54"/>
<dbReference type="OrthoDB" id="406631at2759"/>
<dbReference type="InterPro" id="IPR017853">
    <property type="entry name" value="GH"/>
</dbReference>
<name>A0A5C3KL54_COPMA</name>
<reference evidence="11 12" key="1">
    <citation type="journal article" date="2019" name="Nat. Ecol. Evol.">
        <title>Megaphylogeny resolves global patterns of mushroom evolution.</title>
        <authorList>
            <person name="Varga T."/>
            <person name="Krizsan K."/>
            <person name="Foldi C."/>
            <person name="Dima B."/>
            <person name="Sanchez-Garcia M."/>
            <person name="Sanchez-Ramirez S."/>
            <person name="Szollosi G.J."/>
            <person name="Szarkandi J.G."/>
            <person name="Papp V."/>
            <person name="Albert L."/>
            <person name="Andreopoulos W."/>
            <person name="Angelini C."/>
            <person name="Antonin V."/>
            <person name="Barry K.W."/>
            <person name="Bougher N.L."/>
            <person name="Buchanan P."/>
            <person name="Buyck B."/>
            <person name="Bense V."/>
            <person name="Catcheside P."/>
            <person name="Chovatia M."/>
            <person name="Cooper J."/>
            <person name="Damon W."/>
            <person name="Desjardin D."/>
            <person name="Finy P."/>
            <person name="Geml J."/>
            <person name="Haridas S."/>
            <person name="Hughes K."/>
            <person name="Justo A."/>
            <person name="Karasinski D."/>
            <person name="Kautmanova I."/>
            <person name="Kiss B."/>
            <person name="Kocsube S."/>
            <person name="Kotiranta H."/>
            <person name="LaButti K.M."/>
            <person name="Lechner B.E."/>
            <person name="Liimatainen K."/>
            <person name="Lipzen A."/>
            <person name="Lukacs Z."/>
            <person name="Mihaltcheva S."/>
            <person name="Morgado L.N."/>
            <person name="Niskanen T."/>
            <person name="Noordeloos M.E."/>
            <person name="Ohm R.A."/>
            <person name="Ortiz-Santana B."/>
            <person name="Ovrebo C."/>
            <person name="Racz N."/>
            <person name="Riley R."/>
            <person name="Savchenko A."/>
            <person name="Shiryaev A."/>
            <person name="Soop K."/>
            <person name="Spirin V."/>
            <person name="Szebenyi C."/>
            <person name="Tomsovsky M."/>
            <person name="Tulloss R.E."/>
            <person name="Uehling J."/>
            <person name="Grigoriev I.V."/>
            <person name="Vagvolgyi C."/>
            <person name="Papp T."/>
            <person name="Martin F.M."/>
            <person name="Miettinen O."/>
            <person name="Hibbett D.S."/>
            <person name="Nagy L.G."/>
        </authorList>
    </citation>
    <scope>NUCLEOTIDE SEQUENCE [LARGE SCALE GENOMIC DNA]</scope>
    <source>
        <strain evidence="11 12">CBS 121175</strain>
    </source>
</reference>
<keyword evidence="8" id="KW-0326">Glycosidase</keyword>
<feature type="domain" description="Glycoside hydrolase family 5" evidence="10">
    <location>
        <begin position="30"/>
        <end position="325"/>
    </location>
</feature>
<comment type="catalytic activity">
    <reaction evidence="1">
        <text>Random hydrolysis of (1-&gt;4)-beta-D-mannosidic linkages in mannans, galactomannans and glucomannans.</text>
        <dbReference type="EC" id="3.2.1.78"/>
    </reaction>
</comment>
<evidence type="ECO:0000259" key="10">
    <source>
        <dbReference type="Pfam" id="PF26410"/>
    </source>
</evidence>
<dbReference type="InterPro" id="IPR045053">
    <property type="entry name" value="MAN-like"/>
</dbReference>
<evidence type="ECO:0000256" key="4">
    <source>
        <dbReference type="ARBA" id="ARBA00012706"/>
    </source>
</evidence>
<evidence type="ECO:0000256" key="5">
    <source>
        <dbReference type="ARBA" id="ARBA00022525"/>
    </source>
</evidence>
<evidence type="ECO:0000256" key="3">
    <source>
        <dbReference type="ARBA" id="ARBA00005641"/>
    </source>
</evidence>
<dbReference type="GO" id="GO:0046355">
    <property type="term" value="P:mannan catabolic process"/>
    <property type="evidence" value="ECO:0007669"/>
    <property type="project" value="UniProtKB-ARBA"/>
</dbReference>
<feature type="chain" id="PRO_5023046842" description="mannan endo-1,4-beta-mannosidase" evidence="9">
    <location>
        <begin position="20"/>
        <end position="383"/>
    </location>
</feature>
<keyword evidence="12" id="KW-1185">Reference proteome</keyword>
<dbReference type="PANTHER" id="PTHR31451:SF39">
    <property type="entry name" value="MANNAN ENDO-1,4-BETA-MANNOSIDASE 1"/>
    <property type="match status" value="1"/>
</dbReference>